<dbReference type="PROSITE" id="PS50853">
    <property type="entry name" value="FN3"/>
    <property type="match status" value="1"/>
</dbReference>
<dbReference type="Proteomes" id="UP000221860">
    <property type="component" value="Unassembled WGS sequence"/>
</dbReference>
<dbReference type="Gene3D" id="2.60.40.10">
    <property type="entry name" value="Immunoglobulins"/>
    <property type="match status" value="1"/>
</dbReference>
<comment type="caution">
    <text evidence="2">The sequence shown here is derived from an EMBL/GenBank/DDBJ whole genome shotgun (WGS) entry which is preliminary data.</text>
</comment>
<dbReference type="InterPro" id="IPR013783">
    <property type="entry name" value="Ig-like_fold"/>
</dbReference>
<dbReference type="AlphaFoldDB" id="A0A2G1MGW3"/>
<dbReference type="SUPFAM" id="SSF49265">
    <property type="entry name" value="Fibronectin type III"/>
    <property type="match status" value="1"/>
</dbReference>
<dbReference type="RefSeq" id="WP_099276267.1">
    <property type="nucleotide sequence ID" value="NZ_KZ304956.1"/>
</dbReference>
<dbReference type="OrthoDB" id="7357280at2"/>
<proteinExistence type="predicted"/>
<feature type="domain" description="Fibronectin type-III" evidence="1">
    <location>
        <begin position="499"/>
        <end position="589"/>
    </location>
</feature>
<evidence type="ECO:0000313" key="2">
    <source>
        <dbReference type="EMBL" id="PHP27993.1"/>
    </source>
</evidence>
<keyword evidence="3" id="KW-1185">Reference proteome</keyword>
<reference evidence="2 3" key="1">
    <citation type="submission" date="2017-08" db="EMBL/GenBank/DDBJ databases">
        <title>Draft Genome Sequence of Loktanella cinnabarina Strain XM1, Isolated from Coastal Surface Water.</title>
        <authorList>
            <person name="Ma R."/>
            <person name="Wang J."/>
            <person name="Wang Q."/>
            <person name="Ma Z."/>
            <person name="Li J."/>
            <person name="Chen L."/>
        </authorList>
    </citation>
    <scope>NUCLEOTIDE SEQUENCE [LARGE SCALE GENOMIC DNA]</scope>
    <source>
        <strain evidence="2 3">XM1</strain>
    </source>
</reference>
<evidence type="ECO:0000313" key="3">
    <source>
        <dbReference type="Proteomes" id="UP000221860"/>
    </source>
</evidence>
<organism evidence="2 3">
    <name type="scientific">Limimaricola cinnabarinus</name>
    <dbReference type="NCBI Taxonomy" id="1125964"/>
    <lineage>
        <taxon>Bacteria</taxon>
        <taxon>Pseudomonadati</taxon>
        <taxon>Pseudomonadota</taxon>
        <taxon>Alphaproteobacteria</taxon>
        <taxon>Rhodobacterales</taxon>
        <taxon>Paracoccaceae</taxon>
        <taxon>Limimaricola</taxon>
    </lineage>
</organism>
<evidence type="ECO:0000259" key="1">
    <source>
        <dbReference type="PROSITE" id="PS50853"/>
    </source>
</evidence>
<accession>A0A2G1MGW3</accession>
<gene>
    <name evidence="2" type="ORF">CJ301_08385</name>
</gene>
<sequence length="681" mass="72181">MPQALAFVFPATFAAGGTAALFTSAGTLTALGVVTSIGTSIALSMAVRPDAPAQTTPDNIKLQRVQAVGPRIRHYGRVRGGGQVVFRRAQEGFMLEVIAHGHGEIDGVEGYFLDKTEVSIDAGGYVTDDQYVVKSNGAEKVSRVRILTRRGLVPSNHYQPVETRWPEFDAAHRLDGIWTTMLISRQVAAEDFRSVYPNGRPPEIEIVARTSKLRDPRSGAIAYSDNAALALADLIEHPDGFNLAGMVDDAMLAGAADDADDAIPLAAGGTEPRYRLAGSYALSEKPGEVLRRMLDACNGDVQLLPSGKIGVHVGKWREPAVTIGEAEIIDLQSWEAGQDRLDRYTELPWVYTDPGLGYQQTTGEAWVDAAREADNGQIAVGPQLDLSFAPSAGQGGRCAKHRIEADNPRHLLTLACKPSAMRAVYERYVSIDMPELPAVVWRIQRYRIDLASGQVVLQLRSFDPAALSWSVAEEPAPVALPEPDTSAGLPVPANFAAAGAGRRTAQNAFTAGIGLQWDAPESDALSPVAQYAPAGSDAWEAWPLPGSATSALISPLDDGADYDIRLAFETSDERRGTWAVITGVTASADASAPAAPTDLAVSDEGGGSARVSLVTSTSPGLWKTIVYRDGVEVGTFFDAPGTAIAFFDSPGVGSFSWTARSINVSGKPSATDAGPVSQTIT</sequence>
<dbReference type="InterPro" id="IPR003961">
    <property type="entry name" value="FN3_dom"/>
</dbReference>
<dbReference type="EMBL" id="NQWH01000010">
    <property type="protein sequence ID" value="PHP27993.1"/>
    <property type="molecule type" value="Genomic_DNA"/>
</dbReference>
<name>A0A2G1MGW3_9RHOB</name>
<protein>
    <recommendedName>
        <fullName evidence="1">Fibronectin type-III domain-containing protein</fullName>
    </recommendedName>
</protein>
<dbReference type="InterPro" id="IPR036116">
    <property type="entry name" value="FN3_sf"/>
</dbReference>